<evidence type="ECO:0000313" key="1">
    <source>
        <dbReference type="EMBL" id="KAH9506870.1"/>
    </source>
</evidence>
<name>A0A922HVP8_DERFA</name>
<gene>
    <name evidence="1" type="ORF">DERF_011582</name>
</gene>
<comment type="caution">
    <text evidence="1">The sequence shown here is derived from an EMBL/GenBank/DDBJ whole genome shotgun (WGS) entry which is preliminary data.</text>
</comment>
<reference evidence="1" key="1">
    <citation type="submission" date="2013-05" db="EMBL/GenBank/DDBJ databases">
        <authorList>
            <person name="Yim A.K.Y."/>
            <person name="Chan T.F."/>
            <person name="Ji K.M."/>
            <person name="Liu X.Y."/>
            <person name="Zhou J.W."/>
            <person name="Li R.Q."/>
            <person name="Yang K.Y."/>
            <person name="Li J."/>
            <person name="Li M."/>
            <person name="Law P.T.W."/>
            <person name="Wu Y.L."/>
            <person name="Cai Z.L."/>
            <person name="Qin H."/>
            <person name="Bao Y."/>
            <person name="Leung R.K.K."/>
            <person name="Ng P.K.S."/>
            <person name="Zou J."/>
            <person name="Zhong X.J."/>
            <person name="Ran P.X."/>
            <person name="Zhong N.S."/>
            <person name="Liu Z.G."/>
            <person name="Tsui S.K.W."/>
        </authorList>
    </citation>
    <scope>NUCLEOTIDE SEQUENCE</scope>
    <source>
        <strain evidence="1">Derf</strain>
        <tissue evidence="1">Whole organism</tissue>
    </source>
</reference>
<sequence length="109" mass="12118">MKLSSFFSFLWQQHGLNVGQHTTLGNGHTTQQFVQFLIVTDGQLKVTRNDTGFLVITGCITGQFQNFCGQIFKNGSKIDWSTSANTFSVIAFTQQTMDTTNRKLKTSSG</sequence>
<protein>
    <submittedName>
        <fullName evidence="1">Uncharacterized protein</fullName>
    </submittedName>
</protein>
<dbReference type="EMBL" id="ASGP02000005">
    <property type="protein sequence ID" value="KAH9506870.1"/>
    <property type="molecule type" value="Genomic_DNA"/>
</dbReference>
<dbReference type="AlphaFoldDB" id="A0A922HVP8"/>
<reference evidence="1" key="2">
    <citation type="journal article" date="2022" name="Res Sq">
        <title>Comparative Genomics Reveals Insights into the Divergent Evolution of Astigmatic Mites and Household Pest Adaptations.</title>
        <authorList>
            <person name="Xiong Q."/>
            <person name="Wan A.T.-Y."/>
            <person name="Liu X.-Y."/>
            <person name="Fung C.S.-H."/>
            <person name="Xiao X."/>
            <person name="Malainual N."/>
            <person name="Hou J."/>
            <person name="Wang L."/>
            <person name="Wang M."/>
            <person name="Yang K."/>
            <person name="Cui Y."/>
            <person name="Leung E."/>
            <person name="Nong W."/>
            <person name="Shin S.-K."/>
            <person name="Au S."/>
            <person name="Jeong K.Y."/>
            <person name="Chew F.T."/>
            <person name="Hui J."/>
            <person name="Leung T.F."/>
            <person name="Tungtrongchitr A."/>
            <person name="Zhong N."/>
            <person name="Liu Z."/>
            <person name="Tsui S."/>
        </authorList>
    </citation>
    <scope>NUCLEOTIDE SEQUENCE</scope>
    <source>
        <strain evidence="1">Derf</strain>
        <tissue evidence="1">Whole organism</tissue>
    </source>
</reference>
<evidence type="ECO:0000313" key="2">
    <source>
        <dbReference type="Proteomes" id="UP000790347"/>
    </source>
</evidence>
<keyword evidence="2" id="KW-1185">Reference proteome</keyword>
<proteinExistence type="predicted"/>
<organism evidence="1 2">
    <name type="scientific">Dermatophagoides farinae</name>
    <name type="common">American house dust mite</name>
    <dbReference type="NCBI Taxonomy" id="6954"/>
    <lineage>
        <taxon>Eukaryota</taxon>
        <taxon>Metazoa</taxon>
        <taxon>Ecdysozoa</taxon>
        <taxon>Arthropoda</taxon>
        <taxon>Chelicerata</taxon>
        <taxon>Arachnida</taxon>
        <taxon>Acari</taxon>
        <taxon>Acariformes</taxon>
        <taxon>Sarcoptiformes</taxon>
        <taxon>Astigmata</taxon>
        <taxon>Psoroptidia</taxon>
        <taxon>Analgoidea</taxon>
        <taxon>Pyroglyphidae</taxon>
        <taxon>Dermatophagoidinae</taxon>
        <taxon>Dermatophagoides</taxon>
    </lineage>
</organism>
<dbReference type="Proteomes" id="UP000790347">
    <property type="component" value="Unassembled WGS sequence"/>
</dbReference>
<accession>A0A922HVP8</accession>